<accession>A0ACC3NKN0</accession>
<protein>
    <submittedName>
        <fullName evidence="1">Uncharacterized protein</fullName>
    </submittedName>
</protein>
<gene>
    <name evidence="1" type="ORF">LTR37_005008</name>
</gene>
<evidence type="ECO:0000313" key="1">
    <source>
        <dbReference type="EMBL" id="KAK3718504.1"/>
    </source>
</evidence>
<dbReference type="Proteomes" id="UP001281147">
    <property type="component" value="Unassembled WGS sequence"/>
</dbReference>
<organism evidence="1 2">
    <name type="scientific">Vermiconidia calcicola</name>
    <dbReference type="NCBI Taxonomy" id="1690605"/>
    <lineage>
        <taxon>Eukaryota</taxon>
        <taxon>Fungi</taxon>
        <taxon>Dikarya</taxon>
        <taxon>Ascomycota</taxon>
        <taxon>Pezizomycotina</taxon>
        <taxon>Dothideomycetes</taxon>
        <taxon>Dothideomycetidae</taxon>
        <taxon>Mycosphaerellales</taxon>
        <taxon>Extremaceae</taxon>
        <taxon>Vermiconidia</taxon>
    </lineage>
</organism>
<evidence type="ECO:0000313" key="2">
    <source>
        <dbReference type="Proteomes" id="UP001281147"/>
    </source>
</evidence>
<keyword evidence="2" id="KW-1185">Reference proteome</keyword>
<comment type="caution">
    <text evidence="1">The sequence shown here is derived from an EMBL/GenBank/DDBJ whole genome shotgun (WGS) entry which is preliminary data.</text>
</comment>
<proteinExistence type="predicted"/>
<sequence length="299" mass="33656">MAVYGSAGVWLEWMTYLRESGYQGTLYAYSARNHGGSFSVPYFRMVYRTSHDDMASDLTTCLRHAQNQEATTQTSDANVVLVGHSSGGGLAQYCLANYPSDQVDVYWNWAKHDPWFFVRSLFHLQHPTSPLSSTSLVHGAFFGHECPRSHVSEFMRWMPACESMGWPTGMMGSLGEWWRGSSSWLDLDQVVRNITGNRNSLSSDRVCIMLGSEDVLMDIRMCHRQAAEYRASFGQKQEVENLEKLSEQERTIPPHIEGVQVESVAATRLVVVESAGHHLQNDVQSEAAAKAFLQFVQQC</sequence>
<name>A0ACC3NKN0_9PEZI</name>
<reference evidence="1" key="1">
    <citation type="submission" date="2023-07" db="EMBL/GenBank/DDBJ databases">
        <title>Black Yeasts Isolated from many extreme environments.</title>
        <authorList>
            <person name="Coleine C."/>
            <person name="Stajich J.E."/>
            <person name="Selbmann L."/>
        </authorList>
    </citation>
    <scope>NUCLEOTIDE SEQUENCE</scope>
    <source>
        <strain evidence="1">CCFEE 5714</strain>
    </source>
</reference>
<dbReference type="EMBL" id="JAUTXU010000031">
    <property type="protein sequence ID" value="KAK3718504.1"/>
    <property type="molecule type" value="Genomic_DNA"/>
</dbReference>